<accession>A0ABP1R079</accession>
<evidence type="ECO:0000313" key="4">
    <source>
        <dbReference type="Proteomes" id="UP001642540"/>
    </source>
</evidence>
<keyword evidence="1" id="KW-0175">Coiled coil</keyword>
<protein>
    <submittedName>
        <fullName evidence="3">Uncharacterized protein</fullName>
    </submittedName>
</protein>
<feature type="compositionally biased region" description="Low complexity" evidence="2">
    <location>
        <begin position="34"/>
        <end position="50"/>
    </location>
</feature>
<dbReference type="EMBL" id="CAXLJM020000051">
    <property type="protein sequence ID" value="CAL8115978.1"/>
    <property type="molecule type" value="Genomic_DNA"/>
</dbReference>
<dbReference type="Gene3D" id="1.10.287.1490">
    <property type="match status" value="1"/>
</dbReference>
<evidence type="ECO:0000256" key="1">
    <source>
        <dbReference type="SAM" id="Coils"/>
    </source>
</evidence>
<comment type="caution">
    <text evidence="3">The sequence shown here is derived from an EMBL/GenBank/DDBJ whole genome shotgun (WGS) entry which is preliminary data.</text>
</comment>
<proteinExistence type="predicted"/>
<feature type="region of interest" description="Disordered" evidence="2">
    <location>
        <begin position="34"/>
        <end position="63"/>
    </location>
</feature>
<evidence type="ECO:0000256" key="2">
    <source>
        <dbReference type="SAM" id="MobiDB-lite"/>
    </source>
</evidence>
<reference evidence="3 4" key="1">
    <citation type="submission" date="2024-08" db="EMBL/GenBank/DDBJ databases">
        <authorList>
            <person name="Cucini C."/>
            <person name="Frati F."/>
        </authorList>
    </citation>
    <scope>NUCLEOTIDE SEQUENCE [LARGE SCALE GENOMIC DNA]</scope>
</reference>
<name>A0ABP1R079_9HEXA</name>
<feature type="coiled-coil region" evidence="1">
    <location>
        <begin position="114"/>
        <end position="473"/>
    </location>
</feature>
<organism evidence="3 4">
    <name type="scientific">Orchesella dallaii</name>
    <dbReference type="NCBI Taxonomy" id="48710"/>
    <lineage>
        <taxon>Eukaryota</taxon>
        <taxon>Metazoa</taxon>
        <taxon>Ecdysozoa</taxon>
        <taxon>Arthropoda</taxon>
        <taxon>Hexapoda</taxon>
        <taxon>Collembola</taxon>
        <taxon>Entomobryomorpha</taxon>
        <taxon>Entomobryoidea</taxon>
        <taxon>Orchesellidae</taxon>
        <taxon>Orchesellinae</taxon>
        <taxon>Orchesella</taxon>
    </lineage>
</organism>
<sequence>MESYYHLHPGQPQLPPLPLIIPIEQLPYLAHLQPNSTTTIPTAPSTQTPAGTSTTNTPPPFKAVQQVNPPTQYDYQRLAYDYEDAIQQNHYLKQQAQEKDNNHQAEVHSLKTCVSAKEKEIGELIEELEKLKTVSPKVTKKHLNRVKSLVKENKELFEKNKELTSKQIQPTFFDENTEWEAKINNAESEINSLKSQLERFRDDNISLISKHISLELEISRVNKELKTLEKENKKITTNLKASETQRNTMKTNKLRNESLSEQIAILNSDYHKLTIQFKGVQVQNQELEQKLMELKDLNLNQAQNFKVERQSFEKMKDALETEKQSLVERVKHLECENKDRDSAKSNGEKVSSKQVNFLHGEIEDVSKEMKKVKNARKQEEPKQIMAIKNGYEVIKQNEELNQTRIQLQNASQKVKELQSELEELKKSPSSQQQQLQHKLDLESERLREAVKTINDKSNEVEMLKRDAKKATMSLKDKHERLKMVWISRVKKRHEELLEVLRK</sequence>
<evidence type="ECO:0000313" key="3">
    <source>
        <dbReference type="EMBL" id="CAL8115978.1"/>
    </source>
</evidence>
<gene>
    <name evidence="3" type="ORF">ODALV1_LOCUS17101</name>
</gene>
<keyword evidence="4" id="KW-1185">Reference proteome</keyword>
<dbReference type="Proteomes" id="UP001642540">
    <property type="component" value="Unassembled WGS sequence"/>
</dbReference>